<dbReference type="AlphaFoldDB" id="A0A3N4KFU6"/>
<keyword evidence="3" id="KW-0732">Signal</keyword>
<sequence>MAPPRPTARLLTLAALTALTAATSSTPDCRCFPTDPCWPSPADWAALNTTVSGRLLATVPIGSVCHAPNYDAEKCKALQGTWHDPAAHDESSSSIMAPVWAAQSCDPFTDPSTPCELGNYVRYAINVTEPADIAAGIAFAKEHNVRLVVRNTGHDYLGKSTGAGALAVWTHHLKNITYIPAYSGAANWTGAAMKLGAGVQGFEAYRAADSYGMSVVGGECDTVGIAGGYTQGGGHSALMSRYGLAADQVLEWEVVTADGKHRVANRKKNSDLYWALSGGGGGTYGVVTSMTVKAHPDVVTSAARLTFTHDGSAEMVEKWYDALDFFHQMTPLYTDRGAFSVNVYFTGSFSLGPWFGPGLTKAESEELLAPLVAKLDELELPYTYNMTEFPSYLSAFNDMFDYISVGIAQYGGRLIPRKTVLENREGLNKAIRGIVDTGSLIFEVTTHPTLEVAGYPNNAVLPAWRDNELNIVVTIPWNDTAPMSKAYADQKTITNVWDAALREIAPDSGVYMNEADPYEPNFQKEFFGVNYDRLLKIKDKYDPEHIFYAITAVGSDRWMVEDSGRLCRSG</sequence>
<dbReference type="PROSITE" id="PS51387">
    <property type="entry name" value="FAD_PCMH"/>
    <property type="match status" value="1"/>
</dbReference>
<dbReference type="Pfam" id="PF08031">
    <property type="entry name" value="BBE"/>
    <property type="match status" value="1"/>
</dbReference>
<dbReference type="InterPro" id="IPR016169">
    <property type="entry name" value="FAD-bd_PCMH_sub2"/>
</dbReference>
<dbReference type="InterPro" id="IPR006094">
    <property type="entry name" value="Oxid_FAD_bind_N"/>
</dbReference>
<dbReference type="EMBL" id="ML119166">
    <property type="protein sequence ID" value="RPB08219.1"/>
    <property type="molecule type" value="Genomic_DNA"/>
</dbReference>
<evidence type="ECO:0000313" key="6">
    <source>
        <dbReference type="Proteomes" id="UP000277580"/>
    </source>
</evidence>
<name>A0A3N4KFU6_9PEZI</name>
<organism evidence="5 6">
    <name type="scientific">Morchella conica CCBAS932</name>
    <dbReference type="NCBI Taxonomy" id="1392247"/>
    <lineage>
        <taxon>Eukaryota</taxon>
        <taxon>Fungi</taxon>
        <taxon>Dikarya</taxon>
        <taxon>Ascomycota</taxon>
        <taxon>Pezizomycotina</taxon>
        <taxon>Pezizomycetes</taxon>
        <taxon>Pezizales</taxon>
        <taxon>Morchellaceae</taxon>
        <taxon>Morchella</taxon>
    </lineage>
</organism>
<evidence type="ECO:0000256" key="2">
    <source>
        <dbReference type="ARBA" id="ARBA00023002"/>
    </source>
</evidence>
<feature type="chain" id="PRO_5018207104" evidence="3">
    <location>
        <begin position="23"/>
        <end position="570"/>
    </location>
</feature>
<keyword evidence="6" id="KW-1185">Reference proteome</keyword>
<evidence type="ECO:0000259" key="4">
    <source>
        <dbReference type="PROSITE" id="PS51387"/>
    </source>
</evidence>
<dbReference type="PANTHER" id="PTHR13878:SF91">
    <property type="entry name" value="FAD BINDING DOMAIN PROTEIN (AFU_ORTHOLOGUE AFUA_6G12070)-RELATED"/>
    <property type="match status" value="1"/>
</dbReference>
<dbReference type="SUPFAM" id="SSF56176">
    <property type="entry name" value="FAD-binding/transporter-associated domain-like"/>
    <property type="match status" value="1"/>
</dbReference>
<accession>A0A3N4KFU6</accession>
<keyword evidence="2" id="KW-0560">Oxidoreductase</keyword>
<dbReference type="InParanoid" id="A0A3N4KFU6"/>
<reference evidence="5 6" key="1">
    <citation type="journal article" date="2018" name="Nat. Ecol. Evol.">
        <title>Pezizomycetes genomes reveal the molecular basis of ectomycorrhizal truffle lifestyle.</title>
        <authorList>
            <person name="Murat C."/>
            <person name="Payen T."/>
            <person name="Noel B."/>
            <person name="Kuo A."/>
            <person name="Morin E."/>
            <person name="Chen J."/>
            <person name="Kohler A."/>
            <person name="Krizsan K."/>
            <person name="Balestrini R."/>
            <person name="Da Silva C."/>
            <person name="Montanini B."/>
            <person name="Hainaut M."/>
            <person name="Levati E."/>
            <person name="Barry K.W."/>
            <person name="Belfiori B."/>
            <person name="Cichocki N."/>
            <person name="Clum A."/>
            <person name="Dockter R.B."/>
            <person name="Fauchery L."/>
            <person name="Guy J."/>
            <person name="Iotti M."/>
            <person name="Le Tacon F."/>
            <person name="Lindquist E.A."/>
            <person name="Lipzen A."/>
            <person name="Malagnac F."/>
            <person name="Mello A."/>
            <person name="Molinier V."/>
            <person name="Miyauchi S."/>
            <person name="Poulain J."/>
            <person name="Riccioni C."/>
            <person name="Rubini A."/>
            <person name="Sitrit Y."/>
            <person name="Splivallo R."/>
            <person name="Traeger S."/>
            <person name="Wang M."/>
            <person name="Zifcakova L."/>
            <person name="Wipf D."/>
            <person name="Zambonelli A."/>
            <person name="Paolocci F."/>
            <person name="Nowrousian M."/>
            <person name="Ottonello S."/>
            <person name="Baldrian P."/>
            <person name="Spatafora J.W."/>
            <person name="Henrissat B."/>
            <person name="Nagy L.G."/>
            <person name="Aury J.M."/>
            <person name="Wincker P."/>
            <person name="Grigoriev I.V."/>
            <person name="Bonfante P."/>
            <person name="Martin F.M."/>
        </authorList>
    </citation>
    <scope>NUCLEOTIDE SEQUENCE [LARGE SCALE GENOMIC DNA]</scope>
    <source>
        <strain evidence="5 6">CCBAS932</strain>
    </source>
</reference>
<dbReference type="InterPro" id="IPR036318">
    <property type="entry name" value="FAD-bd_PCMH-like_sf"/>
</dbReference>
<evidence type="ECO:0000313" key="5">
    <source>
        <dbReference type="EMBL" id="RPB08219.1"/>
    </source>
</evidence>
<comment type="similarity">
    <text evidence="1">Belongs to the oxygen-dependent FAD-linked oxidoreductase family.</text>
</comment>
<dbReference type="GO" id="GO:0071949">
    <property type="term" value="F:FAD binding"/>
    <property type="evidence" value="ECO:0007669"/>
    <property type="project" value="InterPro"/>
</dbReference>
<dbReference type="Pfam" id="PF01565">
    <property type="entry name" value="FAD_binding_4"/>
    <property type="match status" value="1"/>
</dbReference>
<gene>
    <name evidence="5" type="ORF">P167DRAFT_494389</name>
</gene>
<dbReference type="PANTHER" id="PTHR13878">
    <property type="entry name" value="GULONOLACTONE OXIDASE"/>
    <property type="match status" value="1"/>
</dbReference>
<dbReference type="Proteomes" id="UP000277580">
    <property type="component" value="Unassembled WGS sequence"/>
</dbReference>
<proteinExistence type="inferred from homology"/>
<dbReference type="InterPro" id="IPR050432">
    <property type="entry name" value="FAD-linked_Oxidoreductases_BP"/>
</dbReference>
<dbReference type="OrthoDB" id="9983560at2759"/>
<dbReference type="InterPro" id="IPR012951">
    <property type="entry name" value="BBE"/>
</dbReference>
<dbReference type="GO" id="GO:0016491">
    <property type="term" value="F:oxidoreductase activity"/>
    <property type="evidence" value="ECO:0007669"/>
    <property type="project" value="UniProtKB-KW"/>
</dbReference>
<feature type="domain" description="FAD-binding PCMH-type" evidence="4">
    <location>
        <begin position="116"/>
        <end position="297"/>
    </location>
</feature>
<dbReference type="STRING" id="1392247.A0A3N4KFU6"/>
<evidence type="ECO:0000256" key="1">
    <source>
        <dbReference type="ARBA" id="ARBA00005466"/>
    </source>
</evidence>
<dbReference type="Gene3D" id="3.30.465.10">
    <property type="match status" value="2"/>
</dbReference>
<feature type="signal peptide" evidence="3">
    <location>
        <begin position="1"/>
        <end position="22"/>
    </location>
</feature>
<evidence type="ECO:0000256" key="3">
    <source>
        <dbReference type="SAM" id="SignalP"/>
    </source>
</evidence>
<dbReference type="InterPro" id="IPR016166">
    <property type="entry name" value="FAD-bd_PCMH"/>
</dbReference>
<protein>
    <submittedName>
        <fullName evidence="5">Putative alcohol oxidase</fullName>
    </submittedName>
</protein>